<keyword evidence="1" id="KW-0472">Membrane</keyword>
<gene>
    <name evidence="3" type="primary">LOC105158482</name>
</gene>
<dbReference type="RefSeq" id="XP_011073569.1">
    <property type="nucleotide sequence ID" value="XM_011075267.2"/>
</dbReference>
<keyword evidence="1" id="KW-1133">Transmembrane helix</keyword>
<protein>
    <submittedName>
        <fullName evidence="3">Uncharacterized protein LOC105158482</fullName>
    </submittedName>
</protein>
<organism evidence="2 3">
    <name type="scientific">Sesamum indicum</name>
    <name type="common">Oriental sesame</name>
    <name type="synonym">Sesamum orientale</name>
    <dbReference type="NCBI Taxonomy" id="4182"/>
    <lineage>
        <taxon>Eukaryota</taxon>
        <taxon>Viridiplantae</taxon>
        <taxon>Streptophyta</taxon>
        <taxon>Embryophyta</taxon>
        <taxon>Tracheophyta</taxon>
        <taxon>Spermatophyta</taxon>
        <taxon>Magnoliopsida</taxon>
        <taxon>eudicotyledons</taxon>
        <taxon>Gunneridae</taxon>
        <taxon>Pentapetalae</taxon>
        <taxon>asterids</taxon>
        <taxon>lamiids</taxon>
        <taxon>Lamiales</taxon>
        <taxon>Pedaliaceae</taxon>
        <taxon>Sesamum</taxon>
    </lineage>
</organism>
<dbReference type="AlphaFoldDB" id="A0A6I9SVT7"/>
<sequence length="106" mass="12011">MKFFFLSNDDDHSVCRLIPIRQTITRDCDIVKSQLHFCKSRSCSRVLFLPSGIQSVNTSLPTELDFHGKMFLERHFIVAFTALAVLLLITNLNVLKIQVVLSSLSA</sequence>
<evidence type="ECO:0000256" key="1">
    <source>
        <dbReference type="SAM" id="Phobius"/>
    </source>
</evidence>
<dbReference type="Proteomes" id="UP000504604">
    <property type="component" value="Linkage group LG3"/>
</dbReference>
<evidence type="ECO:0000313" key="3">
    <source>
        <dbReference type="RefSeq" id="XP_011073569.1"/>
    </source>
</evidence>
<reference evidence="3" key="1">
    <citation type="submission" date="2025-08" db="UniProtKB">
        <authorList>
            <consortium name="RefSeq"/>
        </authorList>
    </citation>
    <scope>IDENTIFICATION</scope>
</reference>
<keyword evidence="1" id="KW-0812">Transmembrane</keyword>
<accession>A0A6I9SVT7</accession>
<evidence type="ECO:0000313" key="2">
    <source>
        <dbReference type="Proteomes" id="UP000504604"/>
    </source>
</evidence>
<dbReference type="KEGG" id="sind:105158482"/>
<keyword evidence="2" id="KW-1185">Reference proteome</keyword>
<feature type="transmembrane region" description="Helical" evidence="1">
    <location>
        <begin position="76"/>
        <end position="95"/>
    </location>
</feature>
<dbReference type="GeneID" id="105158482"/>
<proteinExistence type="predicted"/>
<name>A0A6I9SVT7_SESIN</name>
<dbReference type="InParanoid" id="A0A6I9SVT7"/>